<dbReference type="EC" id="2.7.8.34" evidence="7"/>
<evidence type="ECO:0000256" key="8">
    <source>
        <dbReference type="ARBA" id="ARBA00018322"/>
    </source>
</evidence>
<dbReference type="InterPro" id="IPR043130">
    <property type="entry name" value="CDP-OH_PTrfase_TM_dom"/>
</dbReference>
<evidence type="ECO:0000256" key="7">
    <source>
        <dbReference type="ARBA" id="ARBA00013268"/>
    </source>
</evidence>
<dbReference type="EC" id="2.7.7.74" evidence="6"/>
<keyword evidence="10 14" id="KW-0808">Transferase</keyword>
<dbReference type="Proteomes" id="UP000291259">
    <property type="component" value="Chromosome"/>
</dbReference>
<dbReference type="GO" id="GO:0016757">
    <property type="term" value="F:glycosyltransferase activity"/>
    <property type="evidence" value="ECO:0007669"/>
    <property type="project" value="UniProtKB-KW"/>
</dbReference>
<feature type="transmembrane region" description="Helical" evidence="12">
    <location>
        <begin position="223"/>
        <end position="244"/>
    </location>
</feature>
<keyword evidence="15" id="KW-1185">Reference proteome</keyword>
<evidence type="ECO:0000256" key="2">
    <source>
        <dbReference type="ARBA" id="ARBA00004776"/>
    </source>
</evidence>
<gene>
    <name evidence="14" type="ORF">ET445_10000</name>
</gene>
<feature type="domain" description="Glycosyltransferase 2-like" evidence="13">
    <location>
        <begin position="286"/>
        <end position="396"/>
    </location>
</feature>
<dbReference type="Gene3D" id="1.20.120.1760">
    <property type="match status" value="1"/>
</dbReference>
<dbReference type="GO" id="GO:0008654">
    <property type="term" value="P:phospholipid biosynthetic process"/>
    <property type="evidence" value="ECO:0007669"/>
    <property type="project" value="InterPro"/>
</dbReference>
<keyword evidence="12" id="KW-0812">Transmembrane</keyword>
<dbReference type="Pfam" id="PF00535">
    <property type="entry name" value="Glycos_transf_2"/>
    <property type="match status" value="1"/>
</dbReference>
<keyword evidence="12" id="KW-0472">Membrane</keyword>
<keyword evidence="12" id="KW-1133">Transmembrane helix</keyword>
<dbReference type="Pfam" id="PF01066">
    <property type="entry name" value="CDP-OH_P_transf"/>
    <property type="match status" value="1"/>
</dbReference>
<organism evidence="14 15">
    <name type="scientific">Agromyces protaetiae</name>
    <dbReference type="NCBI Taxonomy" id="2509455"/>
    <lineage>
        <taxon>Bacteria</taxon>
        <taxon>Bacillati</taxon>
        <taxon>Actinomycetota</taxon>
        <taxon>Actinomycetes</taxon>
        <taxon>Micrococcales</taxon>
        <taxon>Microbacteriaceae</taxon>
        <taxon>Agromyces</taxon>
    </lineage>
</organism>
<evidence type="ECO:0000256" key="6">
    <source>
        <dbReference type="ARBA" id="ARBA00012504"/>
    </source>
</evidence>
<dbReference type="AlphaFoldDB" id="A0A4P6FCL9"/>
<dbReference type="OrthoDB" id="5174363at2"/>
<comment type="catalytic activity">
    <reaction evidence="11">
        <text>CDP-1L-myo-inositol + 1D-myo-inositol 3-phosphate = bis(1L-myo-inositol) 3,1'-phosphate 1-phosphate + CMP + H(+)</text>
        <dbReference type="Rhea" id="RHEA:31327"/>
        <dbReference type="ChEBI" id="CHEBI:15378"/>
        <dbReference type="ChEBI" id="CHEBI:58401"/>
        <dbReference type="ChEBI" id="CHEBI:60377"/>
        <dbReference type="ChEBI" id="CHEBI:62573"/>
        <dbReference type="ChEBI" id="CHEBI:62576"/>
        <dbReference type="EC" id="2.7.8.34"/>
    </reaction>
</comment>
<keyword evidence="9" id="KW-0328">Glycosyltransferase</keyword>
<evidence type="ECO:0000313" key="14">
    <source>
        <dbReference type="EMBL" id="QAY73624.1"/>
    </source>
</evidence>
<evidence type="ECO:0000256" key="10">
    <source>
        <dbReference type="ARBA" id="ARBA00022679"/>
    </source>
</evidence>
<evidence type="ECO:0000256" key="3">
    <source>
        <dbReference type="ARBA" id="ARBA00006739"/>
    </source>
</evidence>
<evidence type="ECO:0000256" key="4">
    <source>
        <dbReference type="ARBA" id="ARBA00006982"/>
    </source>
</evidence>
<dbReference type="SUPFAM" id="SSF53448">
    <property type="entry name" value="Nucleotide-diphospho-sugar transferases"/>
    <property type="match status" value="1"/>
</dbReference>
<sequence length="570" mass="61693">MSQTDAPGVPGPGAPGRGVPTSIAELKAVAQPPEVRGRRNAEHWTADLYLRRVSPYLTWLFLHTRISANGVTGIMILVGWSTAAALLIPGIWGALFAVVLGQLQMLVDCCDGEVARWRGTSSPAGVFLDKVGHYSTEALIPLALGIRAAAYPLEFPADFLWTTIAALLALVIVLNKALNDMVHVARANAGLAKLADAKGESDPRGGLIATLRKAARFVPFHRLYHSVELTLIVFAAAVVGLFAGQPVVDRVVLSALLPLSILALGGTSSQSWRAAVSGPDPRVGVVVLTMGRRPEDLARGIRSVLDQTDVSTDVVVVGNGWNPATSDPALPAGVATVHLPENLGIPAGRNRGVPHVTGDVLFFLDDDAFLPHADFLARGCAMLAATPDLGLVQPRVVDPTGAVSPRRWIPRIRKGEATHSSDVFSCWEGAVLLPRAVFEAAGGWGDPYFYAHEGIELAWRVWNTGHRAWYAGDLEAGHPVIDPARHAEYFRLNARNRVWLAKRNLPWVLVPFYVGSWTAIQVLRWARKPKALRAWFGGWAAGWRENPGGRRPLTWKTVWRMTRAGRLPVV</sequence>
<evidence type="ECO:0000256" key="9">
    <source>
        <dbReference type="ARBA" id="ARBA00022676"/>
    </source>
</evidence>
<evidence type="ECO:0000256" key="5">
    <source>
        <dbReference type="ARBA" id="ARBA00007897"/>
    </source>
</evidence>
<accession>A0A4P6FCL9</accession>
<feature type="transmembrane region" description="Helical" evidence="12">
    <location>
        <begin position="74"/>
        <end position="98"/>
    </location>
</feature>
<evidence type="ECO:0000256" key="11">
    <source>
        <dbReference type="ARBA" id="ARBA00049235"/>
    </source>
</evidence>
<comment type="similarity">
    <text evidence="5">In the N-terminal section; belongs to the MobA family.</text>
</comment>
<protein>
    <recommendedName>
        <fullName evidence="8">Bifunctional IPC transferase and DIPP synthase</fullName>
        <ecNumber evidence="6">2.7.7.74</ecNumber>
        <ecNumber evidence="7">2.7.8.34</ecNumber>
    </recommendedName>
</protein>
<dbReference type="GO" id="GO:0016020">
    <property type="term" value="C:membrane"/>
    <property type="evidence" value="ECO:0007669"/>
    <property type="project" value="InterPro"/>
</dbReference>
<evidence type="ECO:0000256" key="1">
    <source>
        <dbReference type="ARBA" id="ARBA00000729"/>
    </source>
</evidence>
<comment type="catalytic activity">
    <reaction evidence="1">
        <text>1D-myo-inositol 3-phosphate + CTP + H(+) = CDP-1L-myo-inositol + diphosphate</text>
        <dbReference type="Rhea" id="RHEA:30647"/>
        <dbReference type="ChEBI" id="CHEBI:15378"/>
        <dbReference type="ChEBI" id="CHEBI:33019"/>
        <dbReference type="ChEBI" id="CHEBI:37563"/>
        <dbReference type="ChEBI" id="CHEBI:58401"/>
        <dbReference type="ChEBI" id="CHEBI:62573"/>
        <dbReference type="EC" id="2.7.7.74"/>
    </reaction>
</comment>
<reference evidence="14 15" key="1">
    <citation type="submission" date="2019-01" db="EMBL/GenBank/DDBJ databases">
        <title>Genome sequencing of strain FW100M-8.</title>
        <authorList>
            <person name="Heo J."/>
            <person name="Kim S.-J."/>
            <person name="Kim J.-S."/>
            <person name="Hong S.-B."/>
            <person name="Kwon S.-W."/>
        </authorList>
    </citation>
    <scope>NUCLEOTIDE SEQUENCE [LARGE SCALE GENOMIC DNA]</scope>
    <source>
        <strain evidence="14 15">FW100M-8</strain>
    </source>
</reference>
<dbReference type="PANTHER" id="PTHR43179">
    <property type="entry name" value="RHAMNOSYLTRANSFERASE WBBL"/>
    <property type="match status" value="1"/>
</dbReference>
<dbReference type="GO" id="GO:0016780">
    <property type="term" value="F:phosphotransferase activity, for other substituted phosphate groups"/>
    <property type="evidence" value="ECO:0007669"/>
    <property type="project" value="InterPro"/>
</dbReference>
<comment type="similarity">
    <text evidence="4">In the C-terminal section; belongs to the CDP-alcohol phosphatidyltransferase class-I family.</text>
</comment>
<evidence type="ECO:0000259" key="13">
    <source>
        <dbReference type="Pfam" id="PF00535"/>
    </source>
</evidence>
<evidence type="ECO:0000313" key="15">
    <source>
        <dbReference type="Proteomes" id="UP000291259"/>
    </source>
</evidence>
<name>A0A4P6FCL9_9MICO</name>
<dbReference type="EMBL" id="CP035491">
    <property type="protein sequence ID" value="QAY73624.1"/>
    <property type="molecule type" value="Genomic_DNA"/>
</dbReference>
<dbReference type="PANTHER" id="PTHR43179:SF12">
    <property type="entry name" value="GALACTOFURANOSYLTRANSFERASE GLFT2"/>
    <property type="match status" value="1"/>
</dbReference>
<comment type="pathway">
    <text evidence="2">Cell wall biogenesis; cell wall polysaccharide biosynthesis.</text>
</comment>
<dbReference type="KEGG" id="agf:ET445_10000"/>
<dbReference type="InterPro" id="IPR000462">
    <property type="entry name" value="CDP-OH_P_trans"/>
</dbReference>
<dbReference type="InterPro" id="IPR001173">
    <property type="entry name" value="Glyco_trans_2-like"/>
</dbReference>
<dbReference type="InterPro" id="IPR029044">
    <property type="entry name" value="Nucleotide-diphossugar_trans"/>
</dbReference>
<comment type="similarity">
    <text evidence="3">Belongs to the glycosyltransferase 2 family.</text>
</comment>
<proteinExistence type="inferred from homology"/>
<evidence type="ECO:0000256" key="12">
    <source>
        <dbReference type="SAM" id="Phobius"/>
    </source>
</evidence>
<feature type="transmembrane region" description="Helical" evidence="12">
    <location>
        <begin position="159"/>
        <end position="178"/>
    </location>
</feature>
<dbReference type="Gene3D" id="3.90.550.10">
    <property type="entry name" value="Spore Coat Polysaccharide Biosynthesis Protein SpsA, Chain A"/>
    <property type="match status" value="1"/>
</dbReference>